<keyword evidence="2" id="KW-1185">Reference proteome</keyword>
<sequence length="856" mass="96376">MPPAALAIPTCAFDVALKKPPDAVPILPTSVPDGWPRHLDHPLAWRGSDFVTEHQYIYGFTNDEKIEIHNALAHFKSLELDGSEVTQSTFPLPTLAEKLHQLSVDLHDGKGFCVLRGLDPKTYSPEENVLIYLGLSSYIAETRGKQDEEGIHIREAKEMVAPQADRPARDSNTRLAFHTDQFPDILALQTRGCAEVGGNHNIASSYGIYNELATTRPDILRTLAAPDWYFDSRSLFVQPERRALLFNHGGHIILNFGRIHLMATEPADDGSFAPKPTNAQVEALDVVQQLADKHKLSLSMVPGDIAFINNLGILHARDEFVDTPDNTRYLVRMWLKNKAKAWSLPRTLERGNARTYDETAEEIWNIRPAPRVTFKIGNKDGSYAEGVDIVKSIDLDNPGALIDPNEGTNPNPSWWNTWDRSEMPNPAITLDNQSNTEAASDDGVIMAVAKDTTEVELHLQRHEKTTVNHAANQQAVPFELQQSAYVGESVRSGTYWQQCTNEKMHEPHKGSNTPFYIAASSGNSEVIAAMISYGGNFYDISQPVDEQLGRQELLTHDGRYWPLQGFFNGSFIRRSRGQTLFPYEQTLLYAEFPQLDGTVAERENFTASSHSKRQNNEVFRILHWLKAVKGVDTIIKLKVPDQLVNPHDELQMAKMMEMFRVEFLDWKVLDFQYAHRFSSEGIPTLRRVLPQQLEKLEIKVIQDTCVRERCQSLIREIHTIFMKCKQAWTRENDPRPLQIGKAGPVTWYPTQKLANLSEVVHDEGSRIETAYPASYRTVARSLITLAAYDKFRTILREYYGIIHDYLINGEDVAAGVVFFLNSEDTITGSSVAIAIAAGLSSILTCDRLSNEGHATR</sequence>
<dbReference type="EMBL" id="JAPDGR010000129">
    <property type="protein sequence ID" value="KAJ2995553.1"/>
    <property type="molecule type" value="Genomic_DNA"/>
</dbReference>
<name>A0ACC1PPE8_9PEZI</name>
<reference evidence="1" key="1">
    <citation type="submission" date="2022-10" db="EMBL/GenBank/DDBJ databases">
        <title>Genome Sequence of Xylaria curta.</title>
        <authorList>
            <person name="Buettner E."/>
        </authorList>
    </citation>
    <scope>NUCLEOTIDE SEQUENCE</scope>
    <source>
        <strain evidence="1">Babe10</strain>
    </source>
</reference>
<organism evidence="1 2">
    <name type="scientific">Xylaria curta</name>
    <dbReference type="NCBI Taxonomy" id="42375"/>
    <lineage>
        <taxon>Eukaryota</taxon>
        <taxon>Fungi</taxon>
        <taxon>Dikarya</taxon>
        <taxon>Ascomycota</taxon>
        <taxon>Pezizomycotina</taxon>
        <taxon>Sordariomycetes</taxon>
        <taxon>Xylariomycetidae</taxon>
        <taxon>Xylariales</taxon>
        <taxon>Xylariaceae</taxon>
        <taxon>Xylaria</taxon>
    </lineage>
</organism>
<proteinExistence type="predicted"/>
<comment type="caution">
    <text evidence="1">The sequence shown here is derived from an EMBL/GenBank/DDBJ whole genome shotgun (WGS) entry which is preliminary data.</text>
</comment>
<accession>A0ACC1PPE8</accession>
<evidence type="ECO:0000313" key="1">
    <source>
        <dbReference type="EMBL" id="KAJ2995553.1"/>
    </source>
</evidence>
<dbReference type="Proteomes" id="UP001143856">
    <property type="component" value="Unassembled WGS sequence"/>
</dbReference>
<gene>
    <name evidence="1" type="ORF">NUW58_g1242</name>
</gene>
<protein>
    <submittedName>
        <fullName evidence="1">Uncharacterized protein</fullName>
    </submittedName>
</protein>
<evidence type="ECO:0000313" key="2">
    <source>
        <dbReference type="Proteomes" id="UP001143856"/>
    </source>
</evidence>